<evidence type="ECO:0000313" key="1">
    <source>
        <dbReference type="EMBL" id="KAI3707378.1"/>
    </source>
</evidence>
<accession>A0ACB9ACF7</accession>
<reference evidence="2" key="1">
    <citation type="journal article" date="2022" name="Mol. Ecol. Resour.">
        <title>The genomes of chicory, endive, great burdock and yacon provide insights into Asteraceae palaeo-polyploidization history and plant inulin production.</title>
        <authorList>
            <person name="Fan W."/>
            <person name="Wang S."/>
            <person name="Wang H."/>
            <person name="Wang A."/>
            <person name="Jiang F."/>
            <person name="Liu H."/>
            <person name="Zhao H."/>
            <person name="Xu D."/>
            <person name="Zhang Y."/>
        </authorList>
    </citation>
    <scope>NUCLEOTIDE SEQUENCE [LARGE SCALE GENOMIC DNA]</scope>
    <source>
        <strain evidence="2">cv. Niubang</strain>
    </source>
</reference>
<dbReference type="Proteomes" id="UP001055879">
    <property type="component" value="Linkage Group LG08"/>
</dbReference>
<protein>
    <submittedName>
        <fullName evidence="1">Uncharacterized protein</fullName>
    </submittedName>
</protein>
<sequence length="144" mass="16303">MAPSQVELEASVQRKVVVLPSSDPEPVCFADIATPISHDWNSPTVGKEVDIASTKESDVDTKAQLFKKKARTKTFHIIINQVSVALNQDPDFNRVIKKLVWNVHISPEEFESQWHNMIEEYNLVPEATLISLYSEKIKGSENDR</sequence>
<gene>
    <name evidence="1" type="ORF">L6452_25837</name>
</gene>
<keyword evidence="2" id="KW-1185">Reference proteome</keyword>
<dbReference type="EMBL" id="CM042054">
    <property type="protein sequence ID" value="KAI3707378.1"/>
    <property type="molecule type" value="Genomic_DNA"/>
</dbReference>
<proteinExistence type="predicted"/>
<evidence type="ECO:0000313" key="2">
    <source>
        <dbReference type="Proteomes" id="UP001055879"/>
    </source>
</evidence>
<organism evidence="1 2">
    <name type="scientific">Arctium lappa</name>
    <name type="common">Greater burdock</name>
    <name type="synonym">Lappa major</name>
    <dbReference type="NCBI Taxonomy" id="4217"/>
    <lineage>
        <taxon>Eukaryota</taxon>
        <taxon>Viridiplantae</taxon>
        <taxon>Streptophyta</taxon>
        <taxon>Embryophyta</taxon>
        <taxon>Tracheophyta</taxon>
        <taxon>Spermatophyta</taxon>
        <taxon>Magnoliopsida</taxon>
        <taxon>eudicotyledons</taxon>
        <taxon>Gunneridae</taxon>
        <taxon>Pentapetalae</taxon>
        <taxon>asterids</taxon>
        <taxon>campanulids</taxon>
        <taxon>Asterales</taxon>
        <taxon>Asteraceae</taxon>
        <taxon>Carduoideae</taxon>
        <taxon>Cardueae</taxon>
        <taxon>Arctiinae</taxon>
        <taxon>Arctium</taxon>
    </lineage>
</organism>
<name>A0ACB9ACF7_ARCLA</name>
<reference evidence="1 2" key="2">
    <citation type="journal article" date="2022" name="Mol. Ecol. Resour.">
        <title>The genomes of chicory, endive, great burdock and yacon provide insights into Asteraceae paleo-polyploidization history and plant inulin production.</title>
        <authorList>
            <person name="Fan W."/>
            <person name="Wang S."/>
            <person name="Wang H."/>
            <person name="Wang A."/>
            <person name="Jiang F."/>
            <person name="Liu H."/>
            <person name="Zhao H."/>
            <person name="Xu D."/>
            <person name="Zhang Y."/>
        </authorList>
    </citation>
    <scope>NUCLEOTIDE SEQUENCE [LARGE SCALE GENOMIC DNA]</scope>
    <source>
        <strain evidence="2">cv. Niubang</strain>
    </source>
</reference>
<comment type="caution">
    <text evidence="1">The sequence shown here is derived from an EMBL/GenBank/DDBJ whole genome shotgun (WGS) entry which is preliminary data.</text>
</comment>